<protein>
    <submittedName>
        <fullName evidence="2">Uncharacterized protein</fullName>
    </submittedName>
</protein>
<accession>A0A1F5HBB6</accession>
<organism evidence="2 3">
    <name type="scientific">Candidatus Curtissbacteria bacterium RIFOXYA1_FULL_41_14</name>
    <dbReference type="NCBI Taxonomy" id="1797737"/>
    <lineage>
        <taxon>Bacteria</taxon>
        <taxon>Candidatus Curtissiibacteriota</taxon>
    </lineage>
</organism>
<evidence type="ECO:0000256" key="1">
    <source>
        <dbReference type="SAM" id="Phobius"/>
    </source>
</evidence>
<name>A0A1F5HBB6_9BACT</name>
<reference evidence="2 3" key="1">
    <citation type="journal article" date="2016" name="Nat. Commun.">
        <title>Thousands of microbial genomes shed light on interconnected biogeochemical processes in an aquifer system.</title>
        <authorList>
            <person name="Anantharaman K."/>
            <person name="Brown C.T."/>
            <person name="Hug L.A."/>
            <person name="Sharon I."/>
            <person name="Castelle C.J."/>
            <person name="Probst A.J."/>
            <person name="Thomas B.C."/>
            <person name="Singh A."/>
            <person name="Wilkins M.J."/>
            <person name="Karaoz U."/>
            <person name="Brodie E.L."/>
            <person name="Williams K.H."/>
            <person name="Hubbard S.S."/>
            <person name="Banfield J.F."/>
        </authorList>
    </citation>
    <scope>NUCLEOTIDE SEQUENCE [LARGE SCALE GENOMIC DNA]</scope>
</reference>
<evidence type="ECO:0000313" key="3">
    <source>
        <dbReference type="Proteomes" id="UP000176751"/>
    </source>
</evidence>
<feature type="transmembrane region" description="Helical" evidence="1">
    <location>
        <begin position="21"/>
        <end position="46"/>
    </location>
</feature>
<evidence type="ECO:0000313" key="2">
    <source>
        <dbReference type="EMBL" id="OGE01467.1"/>
    </source>
</evidence>
<keyword evidence="1" id="KW-0812">Transmembrane</keyword>
<sequence length="343" mass="39076">MLAESYKDYLRFLEKSPRLQIFQKVLVIIIGLMLIAGGGSTALFYWRYQKEQPIRLENSYLEIAGSGFFSAQQSVNDLLAGFQVAGTKTDIVNDLKEASASSSGFFVLADQLDRTIASIESAGENVSFQKNQLRQTQTPSRFTDLNNRLLSFYDKSIGVFDSLKSRHQFAKEFLLSAGPNFYLQVLSDEALWQTGKNEEIIAYFENIKTEANDSLRKLSELEPPEDFKGQFQTQVSYMELLVKMADNIISILSQQEDLNVENATQLEKAYQVLIGARRENEIFREELISARSELFSPEGNLLQFGPLRIDENTLTSDLENINIQRKQVKTYKLPVFLQKLTTH</sequence>
<dbReference type="Proteomes" id="UP000176751">
    <property type="component" value="Unassembled WGS sequence"/>
</dbReference>
<gene>
    <name evidence="2" type="ORF">A2196_03135</name>
</gene>
<dbReference type="AlphaFoldDB" id="A0A1F5HBB6"/>
<dbReference type="STRING" id="1797737.A2196_03135"/>
<keyword evidence="1" id="KW-1133">Transmembrane helix</keyword>
<proteinExistence type="predicted"/>
<comment type="caution">
    <text evidence="2">The sequence shown here is derived from an EMBL/GenBank/DDBJ whole genome shotgun (WGS) entry which is preliminary data.</text>
</comment>
<dbReference type="EMBL" id="MFCA01000026">
    <property type="protein sequence ID" value="OGE01467.1"/>
    <property type="molecule type" value="Genomic_DNA"/>
</dbReference>
<keyword evidence="1" id="KW-0472">Membrane</keyword>